<dbReference type="RefSeq" id="WP_146988874.1">
    <property type="nucleotide sequence ID" value="NZ_CP042392.1"/>
</dbReference>
<evidence type="ECO:0000256" key="1">
    <source>
        <dbReference type="ARBA" id="ARBA00022491"/>
    </source>
</evidence>
<evidence type="ECO:0000256" key="4">
    <source>
        <dbReference type="ARBA" id="ARBA00023163"/>
    </source>
</evidence>
<dbReference type="PROSITE" id="PS50932">
    <property type="entry name" value="HTH_LACI_2"/>
    <property type="match status" value="1"/>
</dbReference>
<dbReference type="CDD" id="cd06291">
    <property type="entry name" value="PBP1_Qymf-like"/>
    <property type="match status" value="1"/>
</dbReference>
<dbReference type="PRINTS" id="PR00036">
    <property type="entry name" value="HTHLACI"/>
</dbReference>
<dbReference type="InterPro" id="IPR001761">
    <property type="entry name" value="Peripla_BP/Lac1_sug-bd_dom"/>
</dbReference>
<keyword evidence="3" id="KW-0238">DNA-binding</keyword>
<organism evidence="7 8">
    <name type="scientific">Loigolactobacillus coryniformis</name>
    <dbReference type="NCBI Taxonomy" id="1610"/>
    <lineage>
        <taxon>Bacteria</taxon>
        <taxon>Bacillati</taxon>
        <taxon>Bacillota</taxon>
        <taxon>Bacilli</taxon>
        <taxon>Lactobacillales</taxon>
        <taxon>Lactobacillaceae</taxon>
        <taxon>Loigolactobacillus</taxon>
    </lineage>
</organism>
<evidence type="ECO:0000313" key="7">
    <source>
        <dbReference type="EMBL" id="QEA52848.1"/>
    </source>
</evidence>
<dbReference type="InterPro" id="IPR010982">
    <property type="entry name" value="Lambda_DNA-bd_dom_sf"/>
</dbReference>
<keyword evidence="1" id="KW-0678">Repressor</keyword>
<dbReference type="CDD" id="cd01392">
    <property type="entry name" value="HTH_LacI"/>
    <property type="match status" value="1"/>
</dbReference>
<evidence type="ECO:0000313" key="8">
    <source>
        <dbReference type="Proteomes" id="UP000321772"/>
    </source>
</evidence>
<evidence type="ECO:0000256" key="2">
    <source>
        <dbReference type="ARBA" id="ARBA00023015"/>
    </source>
</evidence>
<feature type="domain" description="HTH lacI-type" evidence="5">
    <location>
        <begin position="3"/>
        <end position="57"/>
    </location>
</feature>
<dbReference type="SMART" id="SM00354">
    <property type="entry name" value="HTH_LACI"/>
    <property type="match status" value="1"/>
</dbReference>
<keyword evidence="4" id="KW-0804">Transcription</keyword>
<dbReference type="Proteomes" id="UP000321772">
    <property type="component" value="Chromosome"/>
</dbReference>
<reference evidence="7 8" key="1">
    <citation type="submission" date="2019-06" db="EMBL/GenBank/DDBJ databases">
        <title>Genome analyses of bacteria isolated from kimchi.</title>
        <authorList>
            <person name="Lee S."/>
            <person name="Ahn S."/>
            <person name="Roh S."/>
        </authorList>
    </citation>
    <scope>NUCLEOTIDE SEQUENCE [LARGE SCALE GENOMIC DNA]</scope>
    <source>
        <strain evidence="7 8">CBA3616</strain>
    </source>
</reference>
<dbReference type="Pfam" id="PF00356">
    <property type="entry name" value="LacI"/>
    <property type="match status" value="1"/>
</dbReference>
<dbReference type="EMBL" id="CP042392">
    <property type="protein sequence ID" value="QEA52848.1"/>
    <property type="molecule type" value="Genomic_DNA"/>
</dbReference>
<evidence type="ECO:0000259" key="5">
    <source>
        <dbReference type="PROSITE" id="PS50932"/>
    </source>
</evidence>
<dbReference type="Gene3D" id="3.40.50.2300">
    <property type="match status" value="2"/>
</dbReference>
<evidence type="ECO:0000256" key="3">
    <source>
        <dbReference type="ARBA" id="ARBA00023125"/>
    </source>
</evidence>
<accession>A0A5B8TGA3</accession>
<dbReference type="PROSITE" id="PS00356">
    <property type="entry name" value="HTH_LACI_1"/>
    <property type="match status" value="1"/>
</dbReference>
<dbReference type="InterPro" id="IPR000843">
    <property type="entry name" value="HTH_LacI"/>
</dbReference>
<dbReference type="InterPro" id="IPR028082">
    <property type="entry name" value="Peripla_BP_I"/>
</dbReference>
<proteinExistence type="predicted"/>
<protein>
    <submittedName>
        <fullName evidence="7">LacI family transcriptional regulator</fullName>
    </submittedName>
</protein>
<dbReference type="AlphaFoldDB" id="A0A5B8TGA3"/>
<evidence type="ECO:0000259" key="6">
    <source>
        <dbReference type="PROSITE" id="PS50943"/>
    </source>
</evidence>
<dbReference type="SUPFAM" id="SSF47413">
    <property type="entry name" value="lambda repressor-like DNA-binding domains"/>
    <property type="match status" value="1"/>
</dbReference>
<dbReference type="PROSITE" id="PS50943">
    <property type="entry name" value="HTH_CROC1"/>
    <property type="match status" value="1"/>
</dbReference>
<dbReference type="GO" id="GO:0000976">
    <property type="term" value="F:transcription cis-regulatory region binding"/>
    <property type="evidence" value="ECO:0007669"/>
    <property type="project" value="TreeGrafter"/>
</dbReference>
<dbReference type="GO" id="GO:0003700">
    <property type="term" value="F:DNA-binding transcription factor activity"/>
    <property type="evidence" value="ECO:0007669"/>
    <property type="project" value="TreeGrafter"/>
</dbReference>
<name>A0A5B8TGA3_9LACO</name>
<dbReference type="PANTHER" id="PTHR30146">
    <property type="entry name" value="LACI-RELATED TRANSCRIPTIONAL REPRESSOR"/>
    <property type="match status" value="1"/>
</dbReference>
<feature type="domain" description="HTH cro/C1-type" evidence="6">
    <location>
        <begin position="5"/>
        <end position="47"/>
    </location>
</feature>
<dbReference type="SUPFAM" id="SSF53822">
    <property type="entry name" value="Periplasmic binding protein-like I"/>
    <property type="match status" value="1"/>
</dbReference>
<dbReference type="InterPro" id="IPR001387">
    <property type="entry name" value="Cro/C1-type_HTH"/>
</dbReference>
<dbReference type="Pfam" id="PF00532">
    <property type="entry name" value="Peripla_BP_1"/>
    <property type="match status" value="1"/>
</dbReference>
<dbReference type="PANTHER" id="PTHR30146:SF95">
    <property type="entry name" value="RIBOSE OPERON REPRESSOR"/>
    <property type="match status" value="1"/>
</dbReference>
<dbReference type="Gene3D" id="1.10.260.40">
    <property type="entry name" value="lambda repressor-like DNA-binding domains"/>
    <property type="match status" value="1"/>
</dbReference>
<sequence>MKPKLDDVAKLAGVSRTTVSRVLNNRGYLSQKTIDKVHTAMTELNYQPNIVARQLFKKQTNIIGLLFPTIANPFFGELVAALETRLYTQGFKVIVGNSMNDPAKEAEYLNQLMINQVDGLIVGTHNQGIEQYETKGLPIVAFDRIMNRDIPVVESDNYQGGQLATQRLIDHGAKHIIHTNGPITLETPAKRRRKAYESTMLTNNLVPQTCVVDFNIPYADKKKIFQQIFIDHPEVDAIFASNDVDAAQIMQVAAEAGRKIPNDLLLIGYDGTQLMRNVLPQLTTIIQPIDQIATTAIDLLKQRLAGKPTQNENVIPVKLWLGTTDHH</sequence>
<gene>
    <name evidence="7" type="ORF">FGL77_05720</name>
</gene>
<keyword evidence="2" id="KW-0805">Transcription regulation</keyword>